<dbReference type="Proteomes" id="UP000466442">
    <property type="component" value="Linkage Group LG16"/>
</dbReference>
<evidence type="ECO:0000313" key="2">
    <source>
        <dbReference type="EMBL" id="KAF6198293.1"/>
    </source>
</evidence>
<organism evidence="2 3">
    <name type="scientific">Apolygus lucorum</name>
    <name type="common">Small green plant bug</name>
    <name type="synonym">Lygocoris lucorum</name>
    <dbReference type="NCBI Taxonomy" id="248454"/>
    <lineage>
        <taxon>Eukaryota</taxon>
        <taxon>Metazoa</taxon>
        <taxon>Ecdysozoa</taxon>
        <taxon>Arthropoda</taxon>
        <taxon>Hexapoda</taxon>
        <taxon>Insecta</taxon>
        <taxon>Pterygota</taxon>
        <taxon>Neoptera</taxon>
        <taxon>Paraneoptera</taxon>
        <taxon>Hemiptera</taxon>
        <taxon>Heteroptera</taxon>
        <taxon>Panheteroptera</taxon>
        <taxon>Cimicomorpha</taxon>
        <taxon>Miridae</taxon>
        <taxon>Mirini</taxon>
        <taxon>Apolygus</taxon>
    </lineage>
</organism>
<dbReference type="PANTHER" id="PTHR47272">
    <property type="entry name" value="DDE_TNP_1_7 DOMAIN-CONTAINING PROTEIN"/>
    <property type="match status" value="1"/>
</dbReference>
<protein>
    <recommendedName>
        <fullName evidence="1">PiggyBac transposable element-derived protein domain-containing protein</fullName>
    </recommendedName>
</protein>
<dbReference type="EMBL" id="WIXP02000016">
    <property type="protein sequence ID" value="KAF6198293.1"/>
    <property type="molecule type" value="Genomic_DNA"/>
</dbReference>
<sequence>MTVDCPNVIQQYNSFMGRVDLYDENIGSLRVTHNGKKWWYLVSQFGIGAACKNAWQLYKATSNYQGSTEMDVATAGVVDDPEALLNAWLGELDNLTLKIHLGVSLL</sequence>
<reference evidence="2" key="1">
    <citation type="journal article" date="2021" name="Mol. Ecol. Resour.">
        <title>Apolygus lucorum genome provides insights into omnivorousness and mesophyll feeding.</title>
        <authorList>
            <person name="Liu Y."/>
            <person name="Liu H."/>
            <person name="Wang H."/>
            <person name="Huang T."/>
            <person name="Liu B."/>
            <person name="Yang B."/>
            <person name="Yin L."/>
            <person name="Li B."/>
            <person name="Zhang Y."/>
            <person name="Zhang S."/>
            <person name="Jiang F."/>
            <person name="Zhang X."/>
            <person name="Ren Y."/>
            <person name="Wang B."/>
            <person name="Wang S."/>
            <person name="Lu Y."/>
            <person name="Wu K."/>
            <person name="Fan W."/>
            <person name="Wang G."/>
        </authorList>
    </citation>
    <scope>NUCLEOTIDE SEQUENCE</scope>
    <source>
        <strain evidence="2">12Hb</strain>
    </source>
</reference>
<dbReference type="Pfam" id="PF13843">
    <property type="entry name" value="DDE_Tnp_1_7"/>
    <property type="match status" value="1"/>
</dbReference>
<evidence type="ECO:0000313" key="3">
    <source>
        <dbReference type="Proteomes" id="UP000466442"/>
    </source>
</evidence>
<keyword evidence="3" id="KW-1185">Reference proteome</keyword>
<evidence type="ECO:0000259" key="1">
    <source>
        <dbReference type="Pfam" id="PF13843"/>
    </source>
</evidence>
<name>A0A8S9WNP4_APOLU</name>
<feature type="domain" description="PiggyBac transposable element-derived protein" evidence="1">
    <location>
        <begin position="3"/>
        <end position="55"/>
    </location>
</feature>
<proteinExistence type="predicted"/>
<dbReference type="InterPro" id="IPR029526">
    <property type="entry name" value="PGBD"/>
</dbReference>
<dbReference type="AlphaFoldDB" id="A0A8S9WNP4"/>
<comment type="caution">
    <text evidence="2">The sequence shown here is derived from an EMBL/GenBank/DDBJ whole genome shotgun (WGS) entry which is preliminary data.</text>
</comment>
<dbReference type="OrthoDB" id="6612384at2759"/>
<gene>
    <name evidence="2" type="ORF">GE061_008041</name>
</gene>
<accession>A0A8S9WNP4</accession>